<organism evidence="2 3">
    <name type="scientific">Aureimonas pseudogalii</name>
    <dbReference type="NCBI Taxonomy" id="1744844"/>
    <lineage>
        <taxon>Bacteria</taxon>
        <taxon>Pseudomonadati</taxon>
        <taxon>Pseudomonadota</taxon>
        <taxon>Alphaproteobacteria</taxon>
        <taxon>Hyphomicrobiales</taxon>
        <taxon>Aurantimonadaceae</taxon>
        <taxon>Aureimonas</taxon>
    </lineage>
</organism>
<gene>
    <name evidence="2" type="ORF">GGR04_001595</name>
</gene>
<dbReference type="CDD" id="cd01918">
    <property type="entry name" value="HprK_C"/>
    <property type="match status" value="1"/>
</dbReference>
<dbReference type="Gene3D" id="3.40.50.300">
    <property type="entry name" value="P-loop containing nucleotide triphosphate hydrolases"/>
    <property type="match status" value="1"/>
</dbReference>
<accession>A0A7W6H4Q7</accession>
<name>A0A7W6H4Q7_9HYPH</name>
<sequence length="152" mass="15636">MSPPNLHATALLVGGRGILIRGPSGSGKSSLALSLLRRGGNPGDPARLVADDQVAVEAEGGRVWLSPFAATAGLIEIRGVGILTVPHAARAPLDLVVDLGERAPLVRLPEPSFAVIASQPVVRILLPARDPAFGADVVLTVLEAEDGPLGRR</sequence>
<keyword evidence="3" id="KW-1185">Reference proteome</keyword>
<evidence type="ECO:0000313" key="3">
    <source>
        <dbReference type="Proteomes" id="UP000542776"/>
    </source>
</evidence>
<dbReference type="GO" id="GO:0006109">
    <property type="term" value="P:regulation of carbohydrate metabolic process"/>
    <property type="evidence" value="ECO:0007669"/>
    <property type="project" value="InterPro"/>
</dbReference>
<feature type="domain" description="HPr kinase/phosphorylase C-terminal" evidence="1">
    <location>
        <begin position="5"/>
        <end position="86"/>
    </location>
</feature>
<dbReference type="EMBL" id="JACIEK010000002">
    <property type="protein sequence ID" value="MBB3997759.1"/>
    <property type="molecule type" value="Genomic_DNA"/>
</dbReference>
<evidence type="ECO:0000259" key="1">
    <source>
        <dbReference type="Pfam" id="PF07475"/>
    </source>
</evidence>
<dbReference type="EC" id="2.7.11.-" evidence="2"/>
<dbReference type="GO" id="GO:0005524">
    <property type="term" value="F:ATP binding"/>
    <property type="evidence" value="ECO:0007669"/>
    <property type="project" value="InterPro"/>
</dbReference>
<dbReference type="EC" id="2.7.4.-" evidence="2"/>
<reference evidence="2 3" key="1">
    <citation type="submission" date="2020-08" db="EMBL/GenBank/DDBJ databases">
        <title>Genomic Encyclopedia of Type Strains, Phase IV (KMG-IV): sequencing the most valuable type-strain genomes for metagenomic binning, comparative biology and taxonomic classification.</title>
        <authorList>
            <person name="Goeker M."/>
        </authorList>
    </citation>
    <scope>NUCLEOTIDE SEQUENCE [LARGE SCALE GENOMIC DNA]</scope>
    <source>
        <strain evidence="2 3">DSM 102238</strain>
    </source>
</reference>
<comment type="caution">
    <text evidence="2">The sequence shown here is derived from an EMBL/GenBank/DDBJ whole genome shotgun (WGS) entry which is preliminary data.</text>
</comment>
<evidence type="ECO:0000313" key="2">
    <source>
        <dbReference type="EMBL" id="MBB3997759.1"/>
    </source>
</evidence>
<protein>
    <submittedName>
        <fullName evidence="2">HPr kinase/phosphorylase</fullName>
        <ecNumber evidence="2">2.7.11.-</ecNumber>
        <ecNumber evidence="2">2.7.4.-</ecNumber>
    </submittedName>
</protein>
<keyword evidence="2" id="KW-0808">Transferase</keyword>
<dbReference type="Pfam" id="PF07475">
    <property type="entry name" value="Hpr_kinase_C"/>
    <property type="match status" value="1"/>
</dbReference>
<dbReference type="SUPFAM" id="SSF53795">
    <property type="entry name" value="PEP carboxykinase-like"/>
    <property type="match status" value="1"/>
</dbReference>
<dbReference type="InterPro" id="IPR011104">
    <property type="entry name" value="Hpr_kin/Pase_C"/>
</dbReference>
<proteinExistence type="predicted"/>
<keyword evidence="2" id="KW-0418">Kinase</keyword>
<dbReference type="Proteomes" id="UP000542776">
    <property type="component" value="Unassembled WGS sequence"/>
</dbReference>
<dbReference type="GO" id="GO:0000155">
    <property type="term" value="F:phosphorelay sensor kinase activity"/>
    <property type="evidence" value="ECO:0007669"/>
    <property type="project" value="InterPro"/>
</dbReference>
<dbReference type="AlphaFoldDB" id="A0A7W6H4Q7"/>
<dbReference type="InterPro" id="IPR027417">
    <property type="entry name" value="P-loop_NTPase"/>
</dbReference>
<dbReference type="RefSeq" id="WP_183199292.1">
    <property type="nucleotide sequence ID" value="NZ_JACIEK010000002.1"/>
</dbReference>